<evidence type="ECO:0000313" key="1">
    <source>
        <dbReference type="EMBL" id="NYH16728.1"/>
    </source>
</evidence>
<dbReference type="RefSeq" id="WP_179713180.1">
    <property type="nucleotide sequence ID" value="NZ_JACCAU010000001.1"/>
</dbReference>
<name>A0A7Z0B1C3_9BURK</name>
<reference evidence="1 2" key="1">
    <citation type="submission" date="2020-07" db="EMBL/GenBank/DDBJ databases">
        <title>Exploring microbial biodiversity for novel pathways involved in the catabolism of aromatic compounds derived from lignin.</title>
        <authorList>
            <person name="Elkins J."/>
        </authorList>
    </citation>
    <scope>NUCLEOTIDE SEQUENCE [LARGE SCALE GENOMIC DNA]</scope>
    <source>
        <strain evidence="1 2">H2C3B</strain>
    </source>
</reference>
<accession>A0A7Z0B1C3</accession>
<dbReference type="AlphaFoldDB" id="A0A7Z0B1C3"/>
<proteinExistence type="predicted"/>
<sequence length="125" mass="12931">MSSKGAFLPLTSPVGATIGRVFDWDKKWPKIIDSGSCSSGAVAVFGWETKVFSFTTGVSPKVVNESGGAQGQALRKLPATPENMTKLSAFEHAAANAPGAATSADKIAAAGYLPDHIENISSNFS</sequence>
<dbReference type="Proteomes" id="UP000572540">
    <property type="component" value="Unassembled WGS sequence"/>
</dbReference>
<comment type="caution">
    <text evidence="1">The sequence shown here is derived from an EMBL/GenBank/DDBJ whole genome shotgun (WGS) entry which is preliminary data.</text>
</comment>
<dbReference type="EMBL" id="JACCAU010000001">
    <property type="protein sequence ID" value="NYH16728.1"/>
    <property type="molecule type" value="Genomic_DNA"/>
</dbReference>
<gene>
    <name evidence="1" type="ORF">GGD41_003956</name>
</gene>
<evidence type="ECO:0000313" key="2">
    <source>
        <dbReference type="Proteomes" id="UP000572540"/>
    </source>
</evidence>
<protein>
    <submittedName>
        <fullName evidence="1">Uncharacterized protein</fullName>
    </submittedName>
</protein>
<organism evidence="1 2">
    <name type="scientific">Paraburkholderia bryophila</name>
    <dbReference type="NCBI Taxonomy" id="420952"/>
    <lineage>
        <taxon>Bacteria</taxon>
        <taxon>Pseudomonadati</taxon>
        <taxon>Pseudomonadota</taxon>
        <taxon>Betaproteobacteria</taxon>
        <taxon>Burkholderiales</taxon>
        <taxon>Burkholderiaceae</taxon>
        <taxon>Paraburkholderia</taxon>
    </lineage>
</organism>